<dbReference type="AlphaFoldDB" id="A0A7S9LMW4"/>
<proteinExistence type="predicted"/>
<name>A0A7S9LMW4_9PSED</name>
<reference evidence="1 2" key="1">
    <citation type="submission" date="2020-11" db="EMBL/GenBank/DDBJ databases">
        <title>Pseudomonas fulva producing VIM-24.</title>
        <authorList>
            <person name="Liu S."/>
        </authorList>
    </citation>
    <scope>NUCLEOTIDE SEQUENCE [LARGE SCALE GENOMIC DNA]</scope>
    <source>
        <strain evidence="1 2">ZDHY414</strain>
        <plasmid evidence="1 2">pVIM-24-ZDHY414</plasmid>
    </source>
</reference>
<evidence type="ECO:0000313" key="2">
    <source>
        <dbReference type="Proteomes" id="UP000594430"/>
    </source>
</evidence>
<gene>
    <name evidence="1" type="ORF">IZU98_24410</name>
</gene>
<accession>A0A7S9LMW4</accession>
<protein>
    <submittedName>
        <fullName evidence="1">Uncharacterized protein</fullName>
    </submittedName>
</protein>
<dbReference type="RefSeq" id="WP_191087985.1">
    <property type="nucleotide sequence ID" value="NZ_CP064945.1"/>
</dbReference>
<geneLocation type="plasmid" evidence="1 2">
    <name>pVIM-24-ZDHY414</name>
</geneLocation>
<organism evidence="1 2">
    <name type="scientific">Pseudomonas fulva</name>
    <dbReference type="NCBI Taxonomy" id="47880"/>
    <lineage>
        <taxon>Bacteria</taxon>
        <taxon>Pseudomonadati</taxon>
        <taxon>Pseudomonadota</taxon>
        <taxon>Gammaproteobacteria</taxon>
        <taxon>Pseudomonadales</taxon>
        <taxon>Pseudomonadaceae</taxon>
        <taxon>Pseudomonas</taxon>
    </lineage>
</organism>
<dbReference type="Proteomes" id="UP000594430">
    <property type="component" value="Plasmid pVIM-24-ZDHY414"/>
</dbReference>
<evidence type="ECO:0000313" key="1">
    <source>
        <dbReference type="EMBL" id="QPH52024.1"/>
    </source>
</evidence>
<sequence>MQLADAIAKRIEAQLLDSDWSVCRLNPAPNGVRCWMYSISLIRGPRLMGQMNTDFYRDMRNGEGVFKKIEDAGYSGTDLLGPLLASFDEGTIQKDMIDPFMIALGAYIRSTKTWNMLPPLSGVDGIHFLAVDWTTIKGRTVIKPMVLICEAPPSTAQLANGVLELLAQHLSHSPDDLPAGLEV</sequence>
<dbReference type="EMBL" id="CP064948">
    <property type="protein sequence ID" value="QPH52024.1"/>
    <property type="molecule type" value="Genomic_DNA"/>
</dbReference>
<keyword evidence="1" id="KW-0614">Plasmid</keyword>